<dbReference type="Pfam" id="PF13192">
    <property type="entry name" value="Thioredoxin_3"/>
    <property type="match status" value="1"/>
</dbReference>
<gene>
    <name evidence="2" type="ORF">DFR30_1112</name>
</gene>
<proteinExistence type="predicted"/>
<evidence type="ECO:0000313" key="3">
    <source>
        <dbReference type="Proteomes" id="UP000295707"/>
    </source>
</evidence>
<accession>A0A4R1HCD4</accession>
<dbReference type="InterPro" id="IPR036249">
    <property type="entry name" value="Thioredoxin-like_sf"/>
</dbReference>
<keyword evidence="3" id="KW-1185">Reference proteome</keyword>
<dbReference type="AlphaFoldDB" id="A0A4R1HCD4"/>
<sequence length="94" mass="10209">MSIKVEVFSSPGCSKCGHAKEALRKLVDELGGDKIDWREVNILDELDYAVELGVLSTPAIAINGELLFSGLPSVRKLRAALETRLGVDAKREQA</sequence>
<dbReference type="SUPFAM" id="SSF52833">
    <property type="entry name" value="Thioredoxin-like"/>
    <property type="match status" value="1"/>
</dbReference>
<reference evidence="2 3" key="1">
    <citation type="submission" date="2019-03" db="EMBL/GenBank/DDBJ databases">
        <title>Genomic Encyclopedia of Type Strains, Phase IV (KMG-IV): sequencing the most valuable type-strain genomes for metagenomic binning, comparative biology and taxonomic classification.</title>
        <authorList>
            <person name="Goeker M."/>
        </authorList>
    </citation>
    <scope>NUCLEOTIDE SEQUENCE [LARGE SCALE GENOMIC DNA]</scope>
    <source>
        <strain evidence="2 3">DSM 19610</strain>
    </source>
</reference>
<organism evidence="2 3">
    <name type="scientific">Thiogranum longum</name>
    <dbReference type="NCBI Taxonomy" id="1537524"/>
    <lineage>
        <taxon>Bacteria</taxon>
        <taxon>Pseudomonadati</taxon>
        <taxon>Pseudomonadota</taxon>
        <taxon>Gammaproteobacteria</taxon>
        <taxon>Chromatiales</taxon>
        <taxon>Ectothiorhodospiraceae</taxon>
        <taxon>Thiogranum</taxon>
    </lineage>
</organism>
<dbReference type="InterPro" id="IPR012336">
    <property type="entry name" value="Thioredoxin-like_fold"/>
</dbReference>
<dbReference type="Gene3D" id="3.40.30.10">
    <property type="entry name" value="Glutaredoxin"/>
    <property type="match status" value="1"/>
</dbReference>
<dbReference type="RefSeq" id="WP_132971703.1">
    <property type="nucleotide sequence ID" value="NZ_SMFX01000001.1"/>
</dbReference>
<dbReference type="OrthoDB" id="5796695at2"/>
<protein>
    <submittedName>
        <fullName evidence="2">Thioredoxin-like protein</fullName>
    </submittedName>
</protein>
<feature type="domain" description="Thioredoxin-like fold" evidence="1">
    <location>
        <begin position="4"/>
        <end position="81"/>
    </location>
</feature>
<evidence type="ECO:0000313" key="2">
    <source>
        <dbReference type="EMBL" id="TCK17860.1"/>
    </source>
</evidence>
<evidence type="ECO:0000259" key="1">
    <source>
        <dbReference type="Pfam" id="PF13192"/>
    </source>
</evidence>
<comment type="caution">
    <text evidence="2">The sequence shown here is derived from an EMBL/GenBank/DDBJ whole genome shotgun (WGS) entry which is preliminary data.</text>
</comment>
<dbReference type="PROSITE" id="PS51354">
    <property type="entry name" value="GLUTAREDOXIN_2"/>
    <property type="match status" value="1"/>
</dbReference>
<dbReference type="EMBL" id="SMFX01000001">
    <property type="protein sequence ID" value="TCK17860.1"/>
    <property type="molecule type" value="Genomic_DNA"/>
</dbReference>
<dbReference type="Proteomes" id="UP000295707">
    <property type="component" value="Unassembled WGS sequence"/>
</dbReference>
<name>A0A4R1HCD4_9GAMM</name>